<dbReference type="KEGG" id="chy:CHY_1705"/>
<reference evidence="1 2" key="1">
    <citation type="journal article" date="2005" name="PLoS Genet.">
        <title>Life in hot carbon monoxide: the complete genome sequence of Carboxydothermus hydrogenoformans Z-2901.</title>
        <authorList>
            <person name="Wu M."/>
            <person name="Ren Q."/>
            <person name="Durkin A.S."/>
            <person name="Daugherty S.C."/>
            <person name="Brinkac L.M."/>
            <person name="Dodson R.J."/>
            <person name="Madupu R."/>
            <person name="Sullivan S.A."/>
            <person name="Kolonay J.F."/>
            <person name="Haft D.H."/>
            <person name="Nelson W.C."/>
            <person name="Tallon L.J."/>
            <person name="Jones K.M."/>
            <person name="Ulrich L.E."/>
            <person name="Gonzalez J.M."/>
            <person name="Zhulin I.B."/>
            <person name="Robb F.T."/>
            <person name="Eisen J.A."/>
        </authorList>
    </citation>
    <scope>NUCLEOTIDE SEQUENCE [LARGE SCALE GENOMIC DNA]</scope>
    <source>
        <strain evidence="2">ATCC BAA-161 / DSM 6008 / Z-2901</strain>
    </source>
</reference>
<keyword evidence="2" id="KW-1185">Reference proteome</keyword>
<dbReference type="HOGENOM" id="CLU_2697819_0_0_9"/>
<dbReference type="EMBL" id="CP000141">
    <property type="protein sequence ID" value="ABB13763.1"/>
    <property type="molecule type" value="Genomic_DNA"/>
</dbReference>
<dbReference type="InParanoid" id="Q3ABF9"/>
<proteinExistence type="predicted"/>
<accession>Q3ABF9</accession>
<sequence>MIYLGEEEGYPMFTFTSSAKYLASRPSKKYLKTIGYGIKETYNLTKEEIAAYLLKKPGVYGNYEMAEIIKLFE</sequence>
<evidence type="ECO:0000313" key="1">
    <source>
        <dbReference type="EMBL" id="ABB13763.1"/>
    </source>
</evidence>
<protein>
    <submittedName>
        <fullName evidence="1">Uncharacterized protein</fullName>
    </submittedName>
</protein>
<gene>
    <name evidence="1" type="ordered locus">CHY_1705</name>
</gene>
<dbReference type="STRING" id="246194.CHY_1705"/>
<organism evidence="1 2">
    <name type="scientific">Carboxydothermus hydrogenoformans (strain ATCC BAA-161 / DSM 6008 / Z-2901)</name>
    <dbReference type="NCBI Taxonomy" id="246194"/>
    <lineage>
        <taxon>Bacteria</taxon>
        <taxon>Bacillati</taxon>
        <taxon>Bacillota</taxon>
        <taxon>Clostridia</taxon>
        <taxon>Thermoanaerobacterales</taxon>
        <taxon>Thermoanaerobacteraceae</taxon>
        <taxon>Carboxydothermus</taxon>
    </lineage>
</organism>
<name>Q3ABF9_CARHZ</name>
<dbReference type="Proteomes" id="UP000002706">
    <property type="component" value="Chromosome"/>
</dbReference>
<evidence type="ECO:0000313" key="2">
    <source>
        <dbReference type="Proteomes" id="UP000002706"/>
    </source>
</evidence>
<dbReference type="AlphaFoldDB" id="Q3ABF9"/>